<dbReference type="GO" id="GO:0004149">
    <property type="term" value="F:dihydrolipoyllysine-residue succinyltransferase activity"/>
    <property type="evidence" value="ECO:0007669"/>
    <property type="project" value="UniProtKB-UniRule"/>
</dbReference>
<evidence type="ECO:0000259" key="13">
    <source>
        <dbReference type="PROSITE" id="PS50968"/>
    </source>
</evidence>
<dbReference type="GO" id="GO:0033512">
    <property type="term" value="P:L-lysine catabolic process to acetyl-CoA via saccharopine"/>
    <property type="evidence" value="ECO:0007669"/>
    <property type="project" value="UniProtKB-UniRule"/>
</dbReference>
<dbReference type="SUPFAM" id="SSF51230">
    <property type="entry name" value="Single hybrid motif"/>
    <property type="match status" value="1"/>
</dbReference>
<keyword evidence="7 11" id="KW-0808">Transferase</keyword>
<evidence type="ECO:0000256" key="5">
    <source>
        <dbReference type="ARBA" id="ARBA00019511"/>
    </source>
</evidence>
<comment type="cofactor">
    <cofactor evidence="11">
        <name>(R)-lipoate</name>
        <dbReference type="ChEBI" id="CHEBI:83088"/>
    </cofactor>
    <text evidence="11">Binds 1 lipoyl cofactor covalently.</text>
</comment>
<dbReference type="Gene3D" id="2.40.50.100">
    <property type="match status" value="1"/>
</dbReference>
<dbReference type="OrthoDB" id="9805770at2"/>
<dbReference type="EMBL" id="FQWZ01000008">
    <property type="protein sequence ID" value="SHH29274.1"/>
    <property type="molecule type" value="Genomic_DNA"/>
</dbReference>
<keyword evidence="9 11" id="KW-0012">Acyltransferase</keyword>
<evidence type="ECO:0000256" key="2">
    <source>
        <dbReference type="ARBA" id="ARBA00005145"/>
    </source>
</evidence>
<dbReference type="InterPro" id="IPR000089">
    <property type="entry name" value="Biotin_lipoyl"/>
</dbReference>
<dbReference type="InterPro" id="IPR050537">
    <property type="entry name" value="2-oxoacid_dehydrogenase"/>
</dbReference>
<dbReference type="EC" id="2.3.1.61" evidence="4 11"/>
<organism evidence="15 16">
    <name type="scientific">Hydrocarboniphaga daqingensis</name>
    <dbReference type="NCBI Taxonomy" id="490188"/>
    <lineage>
        <taxon>Bacteria</taxon>
        <taxon>Pseudomonadati</taxon>
        <taxon>Pseudomonadota</taxon>
        <taxon>Gammaproteobacteria</taxon>
        <taxon>Nevskiales</taxon>
        <taxon>Nevskiaceae</taxon>
        <taxon>Hydrocarboniphaga</taxon>
    </lineage>
</organism>
<evidence type="ECO:0000256" key="9">
    <source>
        <dbReference type="ARBA" id="ARBA00023315"/>
    </source>
</evidence>
<dbReference type="GO" id="GO:0005829">
    <property type="term" value="C:cytosol"/>
    <property type="evidence" value="ECO:0007669"/>
    <property type="project" value="TreeGrafter"/>
</dbReference>
<dbReference type="PANTHER" id="PTHR43416:SF5">
    <property type="entry name" value="DIHYDROLIPOYLLYSINE-RESIDUE SUCCINYLTRANSFERASE COMPONENT OF 2-OXOGLUTARATE DEHYDROGENASE COMPLEX, MITOCHONDRIAL"/>
    <property type="match status" value="1"/>
</dbReference>
<proteinExistence type="inferred from homology"/>
<dbReference type="Pfam" id="PF00364">
    <property type="entry name" value="Biotin_lipoyl"/>
    <property type="match status" value="1"/>
</dbReference>
<dbReference type="InterPro" id="IPR001078">
    <property type="entry name" value="2-oxoacid_DH_actylTfrase"/>
</dbReference>
<dbReference type="InterPro" id="IPR011053">
    <property type="entry name" value="Single_hybrid_motif"/>
</dbReference>
<feature type="region of interest" description="Disordered" evidence="12">
    <location>
        <begin position="82"/>
        <end position="119"/>
    </location>
</feature>
<evidence type="ECO:0000256" key="11">
    <source>
        <dbReference type="RuleBase" id="RU361138"/>
    </source>
</evidence>
<dbReference type="GO" id="GO:0006099">
    <property type="term" value="P:tricarboxylic acid cycle"/>
    <property type="evidence" value="ECO:0007669"/>
    <property type="project" value="UniProtKB-UniRule"/>
</dbReference>
<dbReference type="SUPFAM" id="SSF52777">
    <property type="entry name" value="CoA-dependent acyltransferases"/>
    <property type="match status" value="1"/>
</dbReference>
<keyword evidence="8 11" id="KW-0450">Lipoyl</keyword>
<dbReference type="Pfam" id="PF00198">
    <property type="entry name" value="2-oxoacid_dh"/>
    <property type="match status" value="1"/>
</dbReference>
<keyword evidence="6 11" id="KW-0816">Tricarboxylic acid cycle</keyword>
<comment type="catalytic activity">
    <reaction evidence="10 11">
        <text>N(6)-[(R)-dihydrolipoyl]-L-lysyl-[protein] + succinyl-CoA = N(6)-[(R)-S(8)-succinyldihydrolipoyl]-L-lysyl-[protein] + CoA</text>
        <dbReference type="Rhea" id="RHEA:15213"/>
        <dbReference type="Rhea" id="RHEA-COMP:10475"/>
        <dbReference type="Rhea" id="RHEA-COMP:20092"/>
        <dbReference type="ChEBI" id="CHEBI:57287"/>
        <dbReference type="ChEBI" id="CHEBI:57292"/>
        <dbReference type="ChEBI" id="CHEBI:83100"/>
        <dbReference type="ChEBI" id="CHEBI:83120"/>
        <dbReference type="EC" id="2.3.1.61"/>
    </reaction>
</comment>
<dbReference type="Gene3D" id="3.30.559.10">
    <property type="entry name" value="Chloramphenicol acetyltransferase-like domain"/>
    <property type="match status" value="1"/>
</dbReference>
<feature type="domain" description="Lipoyl-binding" evidence="13">
    <location>
        <begin position="2"/>
        <end position="77"/>
    </location>
</feature>
<dbReference type="SUPFAM" id="SSF47005">
    <property type="entry name" value="Peripheral subunit-binding domain of 2-oxo acid dehydrogenase complex"/>
    <property type="match status" value="1"/>
</dbReference>
<evidence type="ECO:0000256" key="1">
    <source>
        <dbReference type="ARBA" id="ARBA00004052"/>
    </source>
</evidence>
<reference evidence="15 16" key="1">
    <citation type="submission" date="2016-11" db="EMBL/GenBank/DDBJ databases">
        <authorList>
            <person name="Jaros S."/>
            <person name="Januszkiewicz K."/>
            <person name="Wedrychowicz H."/>
        </authorList>
    </citation>
    <scope>NUCLEOTIDE SEQUENCE [LARGE SCALE GENOMIC DNA]</scope>
    <source>
        <strain evidence="15 16">CGMCC 1.7049</strain>
    </source>
</reference>
<dbReference type="InterPro" id="IPR006255">
    <property type="entry name" value="SucB"/>
</dbReference>
<evidence type="ECO:0000313" key="15">
    <source>
        <dbReference type="EMBL" id="SHH29274.1"/>
    </source>
</evidence>
<dbReference type="GO" id="GO:0045252">
    <property type="term" value="C:oxoglutarate dehydrogenase complex"/>
    <property type="evidence" value="ECO:0007669"/>
    <property type="project" value="UniProtKB-UniRule"/>
</dbReference>
<feature type="compositionally biased region" description="Low complexity" evidence="12">
    <location>
        <begin position="82"/>
        <end position="117"/>
    </location>
</feature>
<dbReference type="AlphaFoldDB" id="A0A1M5RSL2"/>
<evidence type="ECO:0000256" key="12">
    <source>
        <dbReference type="SAM" id="MobiDB-lite"/>
    </source>
</evidence>
<dbReference type="InterPro" id="IPR023213">
    <property type="entry name" value="CAT-like_dom_sf"/>
</dbReference>
<accession>A0A1M5RSL2</accession>
<dbReference type="InterPro" id="IPR036625">
    <property type="entry name" value="E3-bd_dom_sf"/>
</dbReference>
<evidence type="ECO:0000313" key="16">
    <source>
        <dbReference type="Proteomes" id="UP000199758"/>
    </source>
</evidence>
<gene>
    <name evidence="15" type="ORF">SAMN04488068_3181</name>
</gene>
<sequence>MSIEIKVPTLPESVSSATIATWHLKAGEPVKREQNLVDLETDKVMLEVPSTVDGILKEIRIQPGATVNAGDVIGIIEEGATAASPPAAEPPVMTKGDAKAASATSTTTPAPSAADDGQSPAVRKLLSEMGLTASAIPASGKGGRLTIEDVKAYASKPAPAATPAVKAEAPVARAPAGAREEQRVPMTRIRARIAERLKESQNTAAMLTTFNEVDLKAVNDLRAKFKDSFEKTHGTKLGFMSFFVKASIEALKKYPLVNASIDGNDIVYHGYYDIGVAVSSDRGLVVPIVRDADTLSFAEIEKTIAGLGAKAKANKLTMEDLTGGTFSITNGGIFGSMMSTPILNPPQAAILGMHGIFDRPVVVNGEIVIRPMMYLALTYDHRIIDGRDAVLFLRTIKEGLEDPSRLLLQI</sequence>
<dbReference type="PANTHER" id="PTHR43416">
    <property type="entry name" value="DIHYDROLIPOYLLYSINE-RESIDUE SUCCINYLTRANSFERASE COMPONENT OF 2-OXOGLUTARATE DEHYDROGENASE COMPLEX, MITOCHONDRIAL-RELATED"/>
    <property type="match status" value="1"/>
</dbReference>
<dbReference type="UniPathway" id="UPA00868">
    <property type="reaction ID" value="UER00840"/>
</dbReference>
<evidence type="ECO:0000256" key="7">
    <source>
        <dbReference type="ARBA" id="ARBA00022679"/>
    </source>
</evidence>
<feature type="domain" description="Peripheral subunit-binding (PSBD)" evidence="14">
    <location>
        <begin position="117"/>
        <end position="154"/>
    </location>
</feature>
<comment type="pathway">
    <text evidence="2 11">Amino-acid degradation; L-lysine degradation via saccharopine pathway; glutaryl-CoA from L-lysine: step 6/6.</text>
</comment>
<dbReference type="PROSITE" id="PS51826">
    <property type="entry name" value="PSBD"/>
    <property type="match status" value="1"/>
</dbReference>
<dbReference type="RefSeq" id="WP_072899188.1">
    <property type="nucleotide sequence ID" value="NZ_FQWZ01000008.1"/>
</dbReference>
<dbReference type="FunFam" id="3.30.559.10:FF:000007">
    <property type="entry name" value="Dihydrolipoamide acetyltransferase component of pyruvate dehydrogenase complex"/>
    <property type="match status" value="1"/>
</dbReference>
<dbReference type="PROSITE" id="PS50968">
    <property type="entry name" value="BIOTINYL_LIPOYL"/>
    <property type="match status" value="1"/>
</dbReference>
<evidence type="ECO:0000259" key="14">
    <source>
        <dbReference type="PROSITE" id="PS51826"/>
    </source>
</evidence>
<evidence type="ECO:0000256" key="6">
    <source>
        <dbReference type="ARBA" id="ARBA00022532"/>
    </source>
</evidence>
<evidence type="ECO:0000256" key="10">
    <source>
        <dbReference type="ARBA" id="ARBA00052761"/>
    </source>
</evidence>
<evidence type="ECO:0000256" key="3">
    <source>
        <dbReference type="ARBA" id="ARBA00007317"/>
    </source>
</evidence>
<evidence type="ECO:0000256" key="4">
    <source>
        <dbReference type="ARBA" id="ARBA00012945"/>
    </source>
</evidence>
<dbReference type="Gene3D" id="4.10.320.10">
    <property type="entry name" value="E3-binding domain"/>
    <property type="match status" value="1"/>
</dbReference>
<keyword evidence="16" id="KW-1185">Reference proteome</keyword>
<dbReference type="STRING" id="490188.SAMN04488068_3181"/>
<evidence type="ECO:0000256" key="8">
    <source>
        <dbReference type="ARBA" id="ARBA00022823"/>
    </source>
</evidence>
<dbReference type="Proteomes" id="UP000199758">
    <property type="component" value="Unassembled WGS sequence"/>
</dbReference>
<dbReference type="Pfam" id="PF02817">
    <property type="entry name" value="E3_binding"/>
    <property type="match status" value="1"/>
</dbReference>
<comment type="function">
    <text evidence="1 11">E2 component of the 2-oxoglutarate dehydrogenase (OGDH) complex which catalyzes the second step in the conversion of 2-oxoglutarate to succinyl-CoA and CO(2).</text>
</comment>
<name>A0A1M5RSL2_9GAMM</name>
<dbReference type="InterPro" id="IPR004167">
    <property type="entry name" value="PSBD"/>
</dbReference>
<comment type="similarity">
    <text evidence="3 11">Belongs to the 2-oxoacid dehydrogenase family.</text>
</comment>
<dbReference type="CDD" id="cd06849">
    <property type="entry name" value="lipoyl_domain"/>
    <property type="match status" value="1"/>
</dbReference>
<dbReference type="NCBIfam" id="NF004309">
    <property type="entry name" value="PRK05704.1"/>
    <property type="match status" value="1"/>
</dbReference>
<protein>
    <recommendedName>
        <fullName evidence="5 11">Dihydrolipoyllysine-residue succinyltransferase component of 2-oxoglutarate dehydrogenase complex</fullName>
        <ecNumber evidence="4 11">2.3.1.61</ecNumber>
    </recommendedName>
    <alternativeName>
        <fullName evidence="11">2-oxoglutarate dehydrogenase complex component E2</fullName>
    </alternativeName>
</protein>
<dbReference type="NCBIfam" id="TIGR01347">
    <property type="entry name" value="sucB"/>
    <property type="match status" value="1"/>
</dbReference>